<dbReference type="Proteomes" id="UP001501842">
    <property type="component" value="Unassembled WGS sequence"/>
</dbReference>
<organism evidence="2 3">
    <name type="scientific">Actinocorallia aurantiaca</name>
    <dbReference type="NCBI Taxonomy" id="46204"/>
    <lineage>
        <taxon>Bacteria</taxon>
        <taxon>Bacillati</taxon>
        <taxon>Actinomycetota</taxon>
        <taxon>Actinomycetes</taxon>
        <taxon>Streptosporangiales</taxon>
        <taxon>Thermomonosporaceae</taxon>
        <taxon>Actinocorallia</taxon>
    </lineage>
</organism>
<feature type="domain" description="YspA cpYpsA-related SLOG" evidence="1">
    <location>
        <begin position="2"/>
        <end position="68"/>
    </location>
</feature>
<name>A0ABP6GWZ7_9ACTN</name>
<evidence type="ECO:0000313" key="3">
    <source>
        <dbReference type="Proteomes" id="UP001501842"/>
    </source>
</evidence>
<reference evidence="3" key="1">
    <citation type="journal article" date="2019" name="Int. J. Syst. Evol. Microbiol.">
        <title>The Global Catalogue of Microorganisms (GCM) 10K type strain sequencing project: providing services to taxonomists for standard genome sequencing and annotation.</title>
        <authorList>
            <consortium name="The Broad Institute Genomics Platform"/>
            <consortium name="The Broad Institute Genome Sequencing Center for Infectious Disease"/>
            <person name="Wu L."/>
            <person name="Ma J."/>
        </authorList>
    </citation>
    <scope>NUCLEOTIDE SEQUENCE [LARGE SCALE GENOMIC DNA]</scope>
    <source>
        <strain evidence="3">JCM 8201</strain>
    </source>
</reference>
<keyword evidence="3" id="KW-1185">Reference proteome</keyword>
<dbReference type="InterPro" id="IPR019627">
    <property type="entry name" value="YAcAr"/>
</dbReference>
<gene>
    <name evidence="2" type="ORF">GCM10010439_51430</name>
</gene>
<evidence type="ECO:0000259" key="1">
    <source>
        <dbReference type="Pfam" id="PF10686"/>
    </source>
</evidence>
<dbReference type="Pfam" id="PF10686">
    <property type="entry name" value="YAcAr"/>
    <property type="match status" value="1"/>
</dbReference>
<comment type="caution">
    <text evidence="2">The sequence shown here is derived from an EMBL/GenBank/DDBJ whole genome shotgun (WGS) entry which is preliminary data.</text>
</comment>
<dbReference type="RefSeq" id="WP_344453592.1">
    <property type="nucleotide sequence ID" value="NZ_BAAATZ010000022.1"/>
</dbReference>
<proteinExistence type="predicted"/>
<dbReference type="EMBL" id="BAAATZ010000022">
    <property type="protein sequence ID" value="GAA2732828.1"/>
    <property type="molecule type" value="Genomic_DNA"/>
</dbReference>
<sequence>MVRVLVTGTRECKGEAARRAVETALETIDRTPGEHVLVHGAQRGPDRIAAAVAKRLGWTVEPHKAAWLRPCDDKRRHRGGRPDRRTGSWCPTASGLRNQEMVDAGADLVLAFLAKGGVNRNTRDCIRRARRAGLRITPIEIEPEAEKPPGQAAA</sequence>
<accession>A0ABP6GWZ7</accession>
<evidence type="ECO:0000313" key="2">
    <source>
        <dbReference type="EMBL" id="GAA2732828.1"/>
    </source>
</evidence>
<protein>
    <recommendedName>
        <fullName evidence="1">YspA cpYpsA-related SLOG domain-containing protein</fullName>
    </recommendedName>
</protein>